<dbReference type="AlphaFoldDB" id="A0A822MUM5"/>
<dbReference type="Proteomes" id="UP000049495">
    <property type="component" value="Unassembled WGS sequence"/>
</dbReference>
<dbReference type="CDD" id="cd00093">
    <property type="entry name" value="HTH_XRE"/>
    <property type="match status" value="1"/>
</dbReference>
<accession>A0A822MUM5</accession>
<reference evidence="2" key="1">
    <citation type="submission" date="2014-06" db="EMBL/GenBank/DDBJ databases">
        <authorList>
            <person name="Le Roux Frederique"/>
        </authorList>
    </citation>
    <scope>NUCLEOTIDE SEQUENCE [LARGE SCALE GENOMIC DNA]</scope>
    <source>
        <strain evidence="2">J5-5</strain>
    </source>
</reference>
<dbReference type="GO" id="GO:0003677">
    <property type="term" value="F:DNA binding"/>
    <property type="evidence" value="ECO:0007669"/>
    <property type="project" value="InterPro"/>
</dbReference>
<dbReference type="Gene3D" id="1.10.260.40">
    <property type="entry name" value="lambda repressor-like DNA-binding domains"/>
    <property type="match status" value="1"/>
</dbReference>
<dbReference type="InterPro" id="IPR010982">
    <property type="entry name" value="Lambda_DNA-bd_dom_sf"/>
</dbReference>
<dbReference type="EMBL" id="CCJV01000042">
    <property type="protein sequence ID" value="CDT00826.1"/>
    <property type="molecule type" value="Genomic_DNA"/>
</dbReference>
<proteinExistence type="predicted"/>
<evidence type="ECO:0000313" key="2">
    <source>
        <dbReference type="Proteomes" id="UP000049495"/>
    </source>
</evidence>
<sequence>MSSIENVTIETKIIDLLEKTSISKSEIARLCGVTRGSVQHWARSGNVSKNNLVKLCEVLDQDIKTLFDTSITTKTLRPFQEKAINIIKNLPDAEYYKLEEVISILEKK</sequence>
<protein>
    <submittedName>
        <fullName evidence="1">Uncharacterized protein</fullName>
    </submittedName>
</protein>
<dbReference type="Pfam" id="PF01381">
    <property type="entry name" value="HTH_3"/>
    <property type="match status" value="1"/>
</dbReference>
<dbReference type="RefSeq" id="WP_055318528.1">
    <property type="nucleotide sequence ID" value="NZ_CAWQCV010000036.1"/>
</dbReference>
<organism evidence="1 2">
    <name type="scientific">Vibrio crassostreae</name>
    <dbReference type="NCBI Taxonomy" id="246167"/>
    <lineage>
        <taxon>Bacteria</taxon>
        <taxon>Pseudomonadati</taxon>
        <taxon>Pseudomonadota</taxon>
        <taxon>Gammaproteobacteria</taxon>
        <taxon>Vibrionales</taxon>
        <taxon>Vibrionaceae</taxon>
        <taxon>Vibrio</taxon>
    </lineage>
</organism>
<name>A0A822MUM5_9VIBR</name>
<gene>
    <name evidence="1" type="ORF">VCR5J5_1360105</name>
</gene>
<dbReference type="InterPro" id="IPR001387">
    <property type="entry name" value="Cro/C1-type_HTH"/>
</dbReference>
<dbReference type="PROSITE" id="PS50943">
    <property type="entry name" value="HTH_CROC1"/>
    <property type="match status" value="1"/>
</dbReference>
<comment type="caution">
    <text evidence="1">The sequence shown here is derived from an EMBL/GenBank/DDBJ whole genome shotgun (WGS) entry which is preliminary data.</text>
</comment>
<evidence type="ECO:0000313" key="1">
    <source>
        <dbReference type="EMBL" id="CDT00826.1"/>
    </source>
</evidence>
<dbReference type="SMART" id="SM00530">
    <property type="entry name" value="HTH_XRE"/>
    <property type="match status" value="1"/>
</dbReference>
<dbReference type="SUPFAM" id="SSF47413">
    <property type="entry name" value="lambda repressor-like DNA-binding domains"/>
    <property type="match status" value="1"/>
</dbReference>